<evidence type="ECO:0000313" key="3">
    <source>
        <dbReference type="Proteomes" id="UP001596135"/>
    </source>
</evidence>
<proteinExistence type="predicted"/>
<dbReference type="Pfam" id="PF01047">
    <property type="entry name" value="MarR"/>
    <property type="match status" value="1"/>
</dbReference>
<dbReference type="EMBL" id="JBHSRJ010000005">
    <property type="protein sequence ID" value="MFC6044722.1"/>
    <property type="molecule type" value="Genomic_DNA"/>
</dbReference>
<protein>
    <submittedName>
        <fullName evidence="2">MarR family winged helix-turn-helix transcriptional regulator</fullName>
    </submittedName>
</protein>
<dbReference type="PANTHER" id="PTHR33164">
    <property type="entry name" value="TRANSCRIPTIONAL REGULATOR, MARR FAMILY"/>
    <property type="match status" value="1"/>
</dbReference>
<evidence type="ECO:0000313" key="2">
    <source>
        <dbReference type="EMBL" id="MFC6044722.1"/>
    </source>
</evidence>
<dbReference type="SMART" id="SM00347">
    <property type="entry name" value="HTH_MARR"/>
    <property type="match status" value="1"/>
</dbReference>
<dbReference type="InterPro" id="IPR000835">
    <property type="entry name" value="HTH_MarR-typ"/>
</dbReference>
<dbReference type="InterPro" id="IPR039422">
    <property type="entry name" value="MarR/SlyA-like"/>
</dbReference>
<reference evidence="3" key="1">
    <citation type="journal article" date="2019" name="Int. J. Syst. Evol. Microbiol.">
        <title>The Global Catalogue of Microorganisms (GCM) 10K type strain sequencing project: providing services to taxonomists for standard genome sequencing and annotation.</title>
        <authorList>
            <consortium name="The Broad Institute Genomics Platform"/>
            <consortium name="The Broad Institute Genome Sequencing Center for Infectious Disease"/>
            <person name="Wu L."/>
            <person name="Ma J."/>
        </authorList>
    </citation>
    <scope>NUCLEOTIDE SEQUENCE [LARGE SCALE GENOMIC DNA]</scope>
    <source>
        <strain evidence="3">CCUG 54522</strain>
    </source>
</reference>
<dbReference type="Gene3D" id="1.10.10.10">
    <property type="entry name" value="Winged helix-like DNA-binding domain superfamily/Winged helix DNA-binding domain"/>
    <property type="match status" value="1"/>
</dbReference>
<dbReference type="SUPFAM" id="SSF46785">
    <property type="entry name" value="Winged helix' DNA-binding domain"/>
    <property type="match status" value="1"/>
</dbReference>
<dbReference type="PROSITE" id="PS50995">
    <property type="entry name" value="HTH_MARR_2"/>
    <property type="match status" value="1"/>
</dbReference>
<dbReference type="InterPro" id="IPR036388">
    <property type="entry name" value="WH-like_DNA-bd_sf"/>
</dbReference>
<dbReference type="RefSeq" id="WP_379156585.1">
    <property type="nucleotide sequence ID" value="NZ_JBHSRJ010000005.1"/>
</dbReference>
<evidence type="ECO:0000259" key="1">
    <source>
        <dbReference type="PROSITE" id="PS50995"/>
    </source>
</evidence>
<gene>
    <name evidence="2" type="ORF">ACFPYL_16650</name>
</gene>
<name>A0ABW1LNG2_9ACTN</name>
<sequence length="164" mass="17547">MNTPDEAPAEAVDLLVSALLTASRALVGVSARSLADVEERVTLGQFRTLVVLESHGPTRLNHLAGRLGVGPSTALRAVDRLVAGGYADRRENDQDRREVVIETSASGRRLVQEVTSRRRTAIEEIVRAMPIAGRHELVVALSAFAAAADEPDTRGTDSATLLGW</sequence>
<comment type="caution">
    <text evidence="2">The sequence shown here is derived from an EMBL/GenBank/DDBJ whole genome shotgun (WGS) entry which is preliminary data.</text>
</comment>
<dbReference type="PANTHER" id="PTHR33164:SF94">
    <property type="entry name" value="TRANSCRIPTIONAL REGULATORY PROTEIN-RELATED"/>
    <property type="match status" value="1"/>
</dbReference>
<dbReference type="Proteomes" id="UP001596135">
    <property type="component" value="Unassembled WGS sequence"/>
</dbReference>
<keyword evidence="3" id="KW-1185">Reference proteome</keyword>
<organism evidence="2 3">
    <name type="scientific">Nocardioides hankookensis</name>
    <dbReference type="NCBI Taxonomy" id="443157"/>
    <lineage>
        <taxon>Bacteria</taxon>
        <taxon>Bacillati</taxon>
        <taxon>Actinomycetota</taxon>
        <taxon>Actinomycetes</taxon>
        <taxon>Propionibacteriales</taxon>
        <taxon>Nocardioidaceae</taxon>
        <taxon>Nocardioides</taxon>
    </lineage>
</organism>
<feature type="domain" description="HTH marR-type" evidence="1">
    <location>
        <begin position="12"/>
        <end position="146"/>
    </location>
</feature>
<accession>A0ABW1LNG2</accession>
<dbReference type="InterPro" id="IPR036390">
    <property type="entry name" value="WH_DNA-bd_sf"/>
</dbReference>